<protein>
    <submittedName>
        <fullName evidence="17">Cell division protein FtsK</fullName>
    </submittedName>
</protein>
<dbReference type="InterPro" id="IPR002543">
    <property type="entry name" value="FtsK_dom"/>
</dbReference>
<evidence type="ECO:0000256" key="11">
    <source>
        <dbReference type="ARBA" id="ARBA00023136"/>
    </source>
</evidence>
<keyword evidence="11 15" id="KW-0472">Membrane</keyword>
<evidence type="ECO:0000256" key="9">
    <source>
        <dbReference type="ARBA" id="ARBA00022989"/>
    </source>
</evidence>
<feature type="binding site" evidence="14">
    <location>
        <begin position="395"/>
        <end position="402"/>
    </location>
    <ligand>
        <name>ATP</name>
        <dbReference type="ChEBI" id="CHEBI:30616"/>
    </ligand>
</feature>
<evidence type="ECO:0000256" key="2">
    <source>
        <dbReference type="ARBA" id="ARBA00006474"/>
    </source>
</evidence>
<feature type="transmembrane region" description="Helical" evidence="15">
    <location>
        <begin position="56"/>
        <end position="78"/>
    </location>
</feature>
<evidence type="ECO:0000256" key="4">
    <source>
        <dbReference type="ARBA" id="ARBA00022618"/>
    </source>
</evidence>
<dbReference type="InterPro" id="IPR036388">
    <property type="entry name" value="WH-like_DNA-bd_sf"/>
</dbReference>
<dbReference type="Pfam" id="PF17854">
    <property type="entry name" value="FtsK_alpha"/>
    <property type="match status" value="1"/>
</dbReference>
<dbReference type="InterPro" id="IPR050206">
    <property type="entry name" value="FtsK/SpoIIIE/SftA"/>
</dbReference>
<dbReference type="InterPro" id="IPR036390">
    <property type="entry name" value="WH_DNA-bd_sf"/>
</dbReference>
<evidence type="ECO:0000256" key="6">
    <source>
        <dbReference type="ARBA" id="ARBA00022741"/>
    </source>
</evidence>
<dbReference type="GO" id="GO:0005524">
    <property type="term" value="F:ATP binding"/>
    <property type="evidence" value="ECO:0007669"/>
    <property type="project" value="UniProtKB-UniRule"/>
</dbReference>
<dbReference type="InterPro" id="IPR025199">
    <property type="entry name" value="FtsK_4TM"/>
</dbReference>
<evidence type="ECO:0000256" key="14">
    <source>
        <dbReference type="PROSITE-ProRule" id="PRU00289"/>
    </source>
</evidence>
<dbReference type="PANTHER" id="PTHR22683">
    <property type="entry name" value="SPORULATION PROTEIN RELATED"/>
    <property type="match status" value="1"/>
</dbReference>
<dbReference type="GO" id="GO:0007059">
    <property type="term" value="P:chromosome segregation"/>
    <property type="evidence" value="ECO:0007669"/>
    <property type="project" value="UniProtKB-KW"/>
</dbReference>
<evidence type="ECO:0000256" key="13">
    <source>
        <dbReference type="ARBA" id="ARBA00025923"/>
    </source>
</evidence>
<dbReference type="Gene3D" id="1.10.10.10">
    <property type="entry name" value="Winged helix-like DNA-binding domain superfamily/Winged helix DNA-binding domain"/>
    <property type="match status" value="1"/>
</dbReference>
<dbReference type="SUPFAM" id="SSF46785">
    <property type="entry name" value="Winged helix' DNA-binding domain"/>
    <property type="match status" value="1"/>
</dbReference>
<feature type="transmembrane region" description="Helical" evidence="15">
    <location>
        <begin position="90"/>
        <end position="110"/>
    </location>
</feature>
<gene>
    <name evidence="17" type="ORF">DCE01_02870</name>
</gene>
<dbReference type="Pfam" id="PF13491">
    <property type="entry name" value="FtsK_4TM"/>
    <property type="match status" value="1"/>
</dbReference>
<feature type="transmembrane region" description="Helical" evidence="15">
    <location>
        <begin position="142"/>
        <end position="162"/>
    </location>
</feature>
<dbReference type="Gene3D" id="3.40.50.300">
    <property type="entry name" value="P-loop containing nucleotide triphosphate hydrolases"/>
    <property type="match status" value="1"/>
</dbReference>
<evidence type="ECO:0000256" key="1">
    <source>
        <dbReference type="ARBA" id="ARBA00004651"/>
    </source>
</evidence>
<dbReference type="InterPro" id="IPR018541">
    <property type="entry name" value="Ftsk_gamma"/>
</dbReference>
<dbReference type="GO" id="GO:0003677">
    <property type="term" value="F:DNA binding"/>
    <property type="evidence" value="ECO:0007669"/>
    <property type="project" value="UniProtKB-KW"/>
</dbReference>
<keyword evidence="8 14" id="KW-0067">ATP-binding</keyword>
<dbReference type="Pfam" id="PF01580">
    <property type="entry name" value="FtsK_SpoIIIE"/>
    <property type="match status" value="1"/>
</dbReference>
<dbReference type="SMART" id="SM00843">
    <property type="entry name" value="Ftsk_gamma"/>
    <property type="match status" value="1"/>
</dbReference>
<dbReference type="Gene3D" id="3.30.980.40">
    <property type="match status" value="1"/>
</dbReference>
<keyword evidence="6 14" id="KW-0547">Nucleotide-binding</keyword>
<keyword evidence="3" id="KW-1003">Cell membrane</keyword>
<dbReference type="GO" id="GO:0051301">
    <property type="term" value="P:cell division"/>
    <property type="evidence" value="ECO:0007669"/>
    <property type="project" value="UniProtKB-KW"/>
</dbReference>
<comment type="similarity">
    <text evidence="2">Belongs to the FtsK/SpoIIIE/SftA family.</text>
</comment>
<proteinExistence type="inferred from homology"/>
<evidence type="ECO:0000256" key="8">
    <source>
        <dbReference type="ARBA" id="ARBA00022840"/>
    </source>
</evidence>
<dbReference type="InterPro" id="IPR041027">
    <property type="entry name" value="FtsK_alpha"/>
</dbReference>
<evidence type="ECO:0000313" key="18">
    <source>
        <dbReference type="Proteomes" id="UP000257240"/>
    </source>
</evidence>
<dbReference type="InterPro" id="IPR003593">
    <property type="entry name" value="AAA+_ATPase"/>
</dbReference>
<dbReference type="Proteomes" id="UP000257240">
    <property type="component" value="Unassembled WGS sequence"/>
</dbReference>
<dbReference type="SMART" id="SM00382">
    <property type="entry name" value="AAA"/>
    <property type="match status" value="1"/>
</dbReference>
<feature type="domain" description="FtsK" evidence="16">
    <location>
        <begin position="378"/>
        <end position="564"/>
    </location>
</feature>
<evidence type="ECO:0000256" key="3">
    <source>
        <dbReference type="ARBA" id="ARBA00022475"/>
    </source>
</evidence>
<reference evidence="17 18" key="1">
    <citation type="journal article" date="2018" name="Nat. Biotechnol.">
        <title>A standardized bacterial taxonomy based on genome phylogeny substantially revises the tree of life.</title>
        <authorList>
            <person name="Parks D.H."/>
            <person name="Chuvochina M."/>
            <person name="Waite D.W."/>
            <person name="Rinke C."/>
            <person name="Skarshewski A."/>
            <person name="Chaumeil P.A."/>
            <person name="Hugenholtz P."/>
        </authorList>
    </citation>
    <scope>NUCLEOTIDE SEQUENCE [LARGE SCALE GENOMIC DNA]</scope>
    <source>
        <strain evidence="17">UBA12529</strain>
    </source>
</reference>
<dbReference type="EMBL" id="DLVE01000035">
    <property type="protein sequence ID" value="HAA83718.1"/>
    <property type="molecule type" value="Genomic_DNA"/>
</dbReference>
<feature type="transmembrane region" description="Helical" evidence="15">
    <location>
        <begin position="7"/>
        <end position="27"/>
    </location>
</feature>
<evidence type="ECO:0000256" key="12">
    <source>
        <dbReference type="ARBA" id="ARBA00023306"/>
    </source>
</evidence>
<keyword evidence="10" id="KW-0238">DNA-binding</keyword>
<dbReference type="InterPro" id="IPR027417">
    <property type="entry name" value="P-loop_NTPase"/>
</dbReference>
<keyword evidence="5 15" id="KW-0812">Transmembrane</keyword>
<name>A0A101FK60_9BACT</name>
<dbReference type="SUPFAM" id="SSF52540">
    <property type="entry name" value="P-loop containing nucleoside triphosphate hydrolases"/>
    <property type="match status" value="1"/>
</dbReference>
<keyword evidence="4 17" id="KW-0132">Cell division</keyword>
<dbReference type="PROSITE" id="PS50901">
    <property type="entry name" value="FTSK"/>
    <property type="match status" value="1"/>
</dbReference>
<evidence type="ECO:0000313" key="17">
    <source>
        <dbReference type="EMBL" id="HAA83718.1"/>
    </source>
</evidence>
<dbReference type="PANTHER" id="PTHR22683:SF41">
    <property type="entry name" value="DNA TRANSLOCASE FTSK"/>
    <property type="match status" value="1"/>
</dbReference>
<organism evidence="17 18">
    <name type="scientific">Thermodesulfobacterium commune</name>
    <dbReference type="NCBI Taxonomy" id="1741"/>
    <lineage>
        <taxon>Bacteria</taxon>
        <taxon>Pseudomonadati</taxon>
        <taxon>Thermodesulfobacteriota</taxon>
        <taxon>Thermodesulfobacteria</taxon>
        <taxon>Thermodesulfobacteriales</taxon>
        <taxon>Thermodesulfobacteriaceae</taxon>
        <taxon>Thermodesulfobacterium</taxon>
    </lineage>
</organism>
<keyword evidence="9 15" id="KW-1133">Transmembrane helix</keyword>
<evidence type="ECO:0000256" key="5">
    <source>
        <dbReference type="ARBA" id="ARBA00022692"/>
    </source>
</evidence>
<evidence type="ECO:0000256" key="7">
    <source>
        <dbReference type="ARBA" id="ARBA00022829"/>
    </source>
</evidence>
<evidence type="ECO:0000256" key="15">
    <source>
        <dbReference type="SAM" id="Phobius"/>
    </source>
</evidence>
<sequence length="706" mass="79231">MAYKRVFFSYFLFFIFSIFLLVSIYSYNPYDPGIGVSGATEINNLGGLLGAYTASFFYFVFGIVSLLIPVFFILGFFLKLMGGSIKRLGFSFSFLILSLCMLVGYTFNLLETKNLLLFGRFPLNGGFIGELNGYFRLLVGDFVFLMIMFVFLFVSFLVGLGFNPKTFKSILTKFSYKKDIKKTEEKLEGKFEKISSTKISSQPVKEPLSFEIKPLNSKNNTKEKISKKGAQEEPQIKEFEKTLPPPVDLLKDPPLSSYRIRPEELKERALVLISKLKEFGIEGEVVGISPGPVITVFEFRPAPGIKISKIQSLVDDLALGLSAKSVRIVAPIPGKSMIGIEISNPKREWVYLKDILQSEAFIRSKSPLTIALGKDISGAPVVADLKKMPHLLIAGSTGSGKSIFLHSVILSLIYKATPEEVRFLMIDPKRIELSVYDGIPYLLHPVVLEPKMATKALRWLVGEMERRYSLFEEVGARNLESYNEQFDEKLPYLVMIIDELADLMVVSSKEVETLLTRLAQMARAAGIHLLVATQRPSVDVITGLIKVNFPARISFQVTSKVDSRTILDTQGAERLLGAGDMLFMPPGSSYLQRIHGPYVSEEEVKLLVDYLKSIGEPEYLANLEEIEDEEPISLEEESDYEDDKLYEAALKIAYQYGKISVSMLQRKLRIGYNRAARLVERMEEEGIVGPSDGVRPRPVIGPRKSL</sequence>
<keyword evidence="12" id="KW-0131">Cell cycle</keyword>
<comment type="caution">
    <text evidence="17">The sequence shown here is derived from an EMBL/GenBank/DDBJ whole genome shotgun (WGS) entry which is preliminary data.</text>
</comment>
<dbReference type="Pfam" id="PF09397">
    <property type="entry name" value="FtsK_gamma"/>
    <property type="match status" value="1"/>
</dbReference>
<keyword evidence="7" id="KW-0159">Chromosome partition</keyword>
<comment type="subunit">
    <text evidence="13">Homohexamer. Forms a ring that surrounds DNA.</text>
</comment>
<dbReference type="GO" id="GO:0005886">
    <property type="term" value="C:plasma membrane"/>
    <property type="evidence" value="ECO:0007669"/>
    <property type="project" value="UniProtKB-SubCell"/>
</dbReference>
<dbReference type="AlphaFoldDB" id="A0A101FK60"/>
<evidence type="ECO:0000256" key="10">
    <source>
        <dbReference type="ARBA" id="ARBA00023125"/>
    </source>
</evidence>
<evidence type="ECO:0000259" key="16">
    <source>
        <dbReference type="PROSITE" id="PS50901"/>
    </source>
</evidence>
<accession>A0A101FK60</accession>
<comment type="subcellular location">
    <subcellularLocation>
        <location evidence="1">Cell membrane</location>
        <topology evidence="1">Multi-pass membrane protein</topology>
    </subcellularLocation>
</comment>